<feature type="transmembrane region" description="Helical" evidence="1">
    <location>
        <begin position="47"/>
        <end position="74"/>
    </location>
</feature>
<evidence type="ECO:0000313" key="2">
    <source>
        <dbReference type="EMBL" id="PVY45468.1"/>
    </source>
</evidence>
<dbReference type="OrthoDB" id="9805022at2"/>
<reference evidence="2 3" key="1">
    <citation type="submission" date="2018-04" db="EMBL/GenBank/DDBJ databases">
        <title>Genomic Encyclopedia of Type Strains, Phase IV (KMG-IV): sequencing the most valuable type-strain genomes for metagenomic binning, comparative biology and taxonomic classification.</title>
        <authorList>
            <person name="Goeker M."/>
        </authorList>
    </citation>
    <scope>NUCLEOTIDE SEQUENCE [LARGE SCALE GENOMIC DNA]</scope>
    <source>
        <strain evidence="2 3">DSM 14823</strain>
    </source>
</reference>
<organism evidence="2 3">
    <name type="scientific">Victivallis vadensis</name>
    <dbReference type="NCBI Taxonomy" id="172901"/>
    <lineage>
        <taxon>Bacteria</taxon>
        <taxon>Pseudomonadati</taxon>
        <taxon>Lentisphaerota</taxon>
        <taxon>Lentisphaeria</taxon>
        <taxon>Victivallales</taxon>
        <taxon>Victivallaceae</taxon>
        <taxon>Victivallis</taxon>
    </lineage>
</organism>
<dbReference type="EMBL" id="QEKH01000002">
    <property type="protein sequence ID" value="PVY45468.1"/>
    <property type="molecule type" value="Genomic_DNA"/>
</dbReference>
<feature type="transmembrane region" description="Helical" evidence="1">
    <location>
        <begin position="167"/>
        <end position="188"/>
    </location>
</feature>
<dbReference type="RefSeq" id="WP_116882498.1">
    <property type="nucleotide sequence ID" value="NZ_CABMMC010000136.1"/>
</dbReference>
<sequence length="263" mass="27847">MAENRAKTSRRFQLPDSVTEPVVFIGRVASALPLLRQKRQLRLKETLYYLDLCGAQSLPLVLLICFLMGGVLAINGQIQLSKFGSEIFIVDMVGFSVLKEFGPLMVALIATGQAGSAFASEIGTMKVDEEISALETLGIRPAAYLVLPKLIAMLIALPLLTVFGDFAGLTGGLAVGITVAGLPLAAYVERTLDILDSTTFLLGVLKSFVFAVLITLAGCYCGFRSSGDAQGVGRAATAAVVISILFVVVATALLTVLYSFIGY</sequence>
<dbReference type="InterPro" id="IPR030802">
    <property type="entry name" value="Permease_MalE"/>
</dbReference>
<dbReference type="PANTHER" id="PTHR30188:SF3">
    <property type="entry name" value="ABC TRANSPORTER PERMEASE"/>
    <property type="match status" value="1"/>
</dbReference>
<evidence type="ECO:0000313" key="3">
    <source>
        <dbReference type="Proteomes" id="UP000245959"/>
    </source>
</evidence>
<protein>
    <submittedName>
        <fullName evidence="2">ABC transport permease subunit</fullName>
    </submittedName>
</protein>
<dbReference type="PANTHER" id="PTHR30188">
    <property type="entry name" value="ABC TRANSPORTER PERMEASE PROTEIN-RELATED"/>
    <property type="match status" value="1"/>
</dbReference>
<gene>
    <name evidence="2" type="ORF">C8D82_10239</name>
</gene>
<comment type="caution">
    <text evidence="2">The sequence shown here is derived from an EMBL/GenBank/DDBJ whole genome shotgun (WGS) entry which is preliminary data.</text>
</comment>
<keyword evidence="1" id="KW-0472">Membrane</keyword>
<feature type="transmembrane region" description="Helical" evidence="1">
    <location>
        <begin position="142"/>
        <end position="160"/>
    </location>
</feature>
<keyword evidence="3" id="KW-1185">Reference proteome</keyword>
<keyword evidence="1" id="KW-1133">Transmembrane helix</keyword>
<feature type="transmembrane region" description="Helical" evidence="1">
    <location>
        <begin position="200"/>
        <end position="223"/>
    </location>
</feature>
<evidence type="ECO:0000256" key="1">
    <source>
        <dbReference type="SAM" id="Phobius"/>
    </source>
</evidence>
<dbReference type="AlphaFoldDB" id="A0A2U1B9X2"/>
<dbReference type="GeneID" id="78293829"/>
<name>A0A2U1B9X2_9BACT</name>
<proteinExistence type="predicted"/>
<keyword evidence="1" id="KW-0812">Transmembrane</keyword>
<dbReference type="Pfam" id="PF02405">
    <property type="entry name" value="MlaE"/>
    <property type="match status" value="1"/>
</dbReference>
<accession>A0A2U1B9X2</accession>
<dbReference type="GO" id="GO:0043190">
    <property type="term" value="C:ATP-binding cassette (ABC) transporter complex"/>
    <property type="evidence" value="ECO:0007669"/>
    <property type="project" value="InterPro"/>
</dbReference>
<dbReference type="Proteomes" id="UP000245959">
    <property type="component" value="Unassembled WGS sequence"/>
</dbReference>
<dbReference type="GO" id="GO:0005548">
    <property type="term" value="F:phospholipid transporter activity"/>
    <property type="evidence" value="ECO:0007669"/>
    <property type="project" value="TreeGrafter"/>
</dbReference>
<feature type="transmembrane region" description="Helical" evidence="1">
    <location>
        <begin position="235"/>
        <end position="261"/>
    </location>
</feature>